<name>A0A941I914_9BURK</name>
<protein>
    <submittedName>
        <fullName evidence="2">Uncharacterized protein</fullName>
    </submittedName>
</protein>
<evidence type="ECO:0000256" key="1">
    <source>
        <dbReference type="SAM" id="Phobius"/>
    </source>
</evidence>
<keyword evidence="1" id="KW-1133">Transmembrane helix</keyword>
<proteinExistence type="predicted"/>
<evidence type="ECO:0000313" key="2">
    <source>
        <dbReference type="EMBL" id="MBR7784315.1"/>
    </source>
</evidence>
<dbReference type="EMBL" id="JAGSPN010000092">
    <property type="protein sequence ID" value="MBR7784315.1"/>
    <property type="molecule type" value="Genomic_DNA"/>
</dbReference>
<sequence length="88" mass="9987">LNKSDIRSKYQGDLVLLKGERVASFLIGDTYYAGNLPLWTWIKWTLSGQPVLLILFLMLASLIAATLLFRFLKRKAATRLRDVDGSDE</sequence>
<feature type="transmembrane region" description="Helical" evidence="1">
    <location>
        <begin position="51"/>
        <end position="72"/>
    </location>
</feature>
<keyword evidence="1" id="KW-0472">Membrane</keyword>
<evidence type="ECO:0000313" key="3">
    <source>
        <dbReference type="Proteomes" id="UP000680067"/>
    </source>
</evidence>
<keyword evidence="1" id="KW-0812">Transmembrane</keyword>
<accession>A0A941I914</accession>
<dbReference type="AlphaFoldDB" id="A0A941I914"/>
<reference evidence="2" key="1">
    <citation type="submission" date="2021-04" db="EMBL/GenBank/DDBJ databases">
        <title>novel species isolated from subtropical streams in China.</title>
        <authorList>
            <person name="Lu H."/>
        </authorList>
    </citation>
    <scope>NUCLEOTIDE SEQUENCE</scope>
    <source>
        <strain evidence="2">LFS511W</strain>
    </source>
</reference>
<keyword evidence="3" id="KW-1185">Reference proteome</keyword>
<comment type="caution">
    <text evidence="2">The sequence shown here is derived from an EMBL/GenBank/DDBJ whole genome shotgun (WGS) entry which is preliminary data.</text>
</comment>
<dbReference type="RefSeq" id="WP_212689553.1">
    <property type="nucleotide sequence ID" value="NZ_JAGSPN010000092.1"/>
</dbReference>
<organism evidence="2 3">
    <name type="scientific">Undibacterium luofuense</name>
    <dbReference type="NCBI Taxonomy" id="2828733"/>
    <lineage>
        <taxon>Bacteria</taxon>
        <taxon>Pseudomonadati</taxon>
        <taxon>Pseudomonadota</taxon>
        <taxon>Betaproteobacteria</taxon>
        <taxon>Burkholderiales</taxon>
        <taxon>Oxalobacteraceae</taxon>
        <taxon>Undibacterium</taxon>
    </lineage>
</organism>
<feature type="non-terminal residue" evidence="2">
    <location>
        <position position="1"/>
    </location>
</feature>
<dbReference type="Proteomes" id="UP000680067">
    <property type="component" value="Unassembled WGS sequence"/>
</dbReference>
<gene>
    <name evidence="2" type="ORF">KDM89_19475</name>
</gene>